<proteinExistence type="predicted"/>
<accession>A0A7J0E398</accession>
<feature type="compositionally biased region" description="Basic and acidic residues" evidence="1">
    <location>
        <begin position="359"/>
        <end position="378"/>
    </location>
</feature>
<feature type="region of interest" description="Disordered" evidence="1">
    <location>
        <begin position="191"/>
        <end position="304"/>
    </location>
</feature>
<dbReference type="PANTHER" id="PTHR44916:SF1">
    <property type="entry name" value="CHAPERONE DNAJ-DOMAIN SUPERFAMILY PROTEIN-RELATED"/>
    <property type="match status" value="1"/>
</dbReference>
<protein>
    <submittedName>
        <fullName evidence="3">Chaperone DnaJ-domain superfamily protein</fullName>
    </submittedName>
</protein>
<feature type="region of interest" description="Disordered" evidence="1">
    <location>
        <begin position="537"/>
        <end position="557"/>
    </location>
</feature>
<sequence>MKNPSLVLGVDKTASQQEIKKAYYKLALRLHPDKNPGDEEAKEKFQQLQKVVSILGDEEKRALYDQTGCVDDSDLAEEVVNNLKEFFRTMLFCSMLCSGPKLDSHRFKDILDEPMAAGLKATKAYQKWAKKVSETKPPTSPLRCREKGMRERGWGSAMVLLKAQRALIDLTESGLELSLGTTIGIKAKFKSPESHRSDFGGERKTISNSDQIRSAQKWRLSIPPYSSRRDEAPAPNRVKIGRRTSPHAPPENSARQIHAAHTPHALQRKKMSADHAPTRALTHADYAPGKPRMKDTEGDEQEDDWADQTMHWTRDECSWVVDQTGGDIPGEKTSQNKVLLRRLVFEASERDYSSGTNERVPDSHRKRSKEEAKEEVSRRRSQRRDKKNCPRNKAQDQSSEAATTAMMAVDESDVLLAASADEESDWISDSGIAYHLCRDREVFSAHVACEGLVRMANDAIVGKGQSKCPDRRAAVRHRSSGISKMNGRRKATVAQRHAKQAHEYLMDVLERSTVEQERKEMLWDTCRSLARHEKVQPLQDVHEEAQRRETESMHNDRRDVAETSLFSLEISGGNLSNCAHKGGEMESRRLAKRRTLQSTPGEVELPVEGGNVSRILSCRSLQESWIRSCRDGQLEDNGLPSNGLEGEIVGSSPIEGPSPRIKSSPDEAQMNKGLRERGWGSAMVLLRAQRALIDLTESGLELVLSKKKESDDLYAMIPSVEMRGGKQFDSFFSSIVSKYGRGDESAFGTHQRRV</sequence>
<comment type="caution">
    <text evidence="3">The sequence shown here is derived from an EMBL/GenBank/DDBJ whole genome shotgun (WGS) entry which is preliminary data.</text>
</comment>
<dbReference type="InterPro" id="IPR042977">
    <property type="entry name" value="AtJ6-like"/>
</dbReference>
<evidence type="ECO:0000259" key="2">
    <source>
        <dbReference type="PROSITE" id="PS50076"/>
    </source>
</evidence>
<feature type="compositionally biased region" description="Basic residues" evidence="1">
    <location>
        <begin position="379"/>
        <end position="390"/>
    </location>
</feature>
<dbReference type="Gene3D" id="1.10.287.110">
    <property type="entry name" value="DnaJ domain"/>
    <property type="match status" value="1"/>
</dbReference>
<dbReference type="OrthoDB" id="445556at2759"/>
<dbReference type="InterPro" id="IPR036869">
    <property type="entry name" value="J_dom_sf"/>
</dbReference>
<dbReference type="EMBL" id="BJWL01000001">
    <property type="protein sequence ID" value="GFY80596.1"/>
    <property type="molecule type" value="Genomic_DNA"/>
</dbReference>
<dbReference type="CDD" id="cd06257">
    <property type="entry name" value="DnaJ"/>
    <property type="match status" value="1"/>
</dbReference>
<dbReference type="Proteomes" id="UP000585474">
    <property type="component" value="Unassembled WGS sequence"/>
</dbReference>
<feature type="region of interest" description="Disordered" evidence="1">
    <location>
        <begin position="350"/>
        <end position="403"/>
    </location>
</feature>
<feature type="compositionally biased region" description="Basic and acidic residues" evidence="1">
    <location>
        <begin position="191"/>
        <end position="205"/>
    </location>
</feature>
<feature type="domain" description="J" evidence="2">
    <location>
        <begin position="3"/>
        <end position="68"/>
    </location>
</feature>
<dbReference type="AlphaFoldDB" id="A0A7J0E398"/>
<dbReference type="PANTHER" id="PTHR44916">
    <property type="entry name" value="CHAPERONE DNAJ-DOMAIN SUPERFAMILY PROTEIN-RELATED"/>
    <property type="match status" value="1"/>
</dbReference>
<dbReference type="InterPro" id="IPR001623">
    <property type="entry name" value="DnaJ_domain"/>
</dbReference>
<evidence type="ECO:0000313" key="4">
    <source>
        <dbReference type="Proteomes" id="UP000585474"/>
    </source>
</evidence>
<dbReference type="PRINTS" id="PR00625">
    <property type="entry name" value="JDOMAIN"/>
</dbReference>
<reference evidence="3 4" key="1">
    <citation type="submission" date="2019-07" db="EMBL/GenBank/DDBJ databases">
        <title>De Novo Assembly of kiwifruit Actinidia rufa.</title>
        <authorList>
            <person name="Sugita-Konishi S."/>
            <person name="Sato K."/>
            <person name="Mori E."/>
            <person name="Abe Y."/>
            <person name="Kisaki G."/>
            <person name="Hamano K."/>
            <person name="Suezawa K."/>
            <person name="Otani M."/>
            <person name="Fukuda T."/>
            <person name="Manabe T."/>
            <person name="Gomi K."/>
            <person name="Tabuchi M."/>
            <person name="Akimitsu K."/>
            <person name="Kataoka I."/>
        </authorList>
    </citation>
    <scope>NUCLEOTIDE SEQUENCE [LARGE SCALE GENOMIC DNA]</scope>
    <source>
        <strain evidence="4">cv. Fuchu</strain>
    </source>
</reference>
<keyword evidence="4" id="KW-1185">Reference proteome</keyword>
<name>A0A7J0E398_9ERIC</name>
<evidence type="ECO:0000313" key="3">
    <source>
        <dbReference type="EMBL" id="GFY80596.1"/>
    </source>
</evidence>
<evidence type="ECO:0000256" key="1">
    <source>
        <dbReference type="SAM" id="MobiDB-lite"/>
    </source>
</evidence>
<dbReference type="SUPFAM" id="SSF46565">
    <property type="entry name" value="Chaperone J-domain"/>
    <property type="match status" value="1"/>
</dbReference>
<organism evidence="3 4">
    <name type="scientific">Actinidia rufa</name>
    <dbReference type="NCBI Taxonomy" id="165716"/>
    <lineage>
        <taxon>Eukaryota</taxon>
        <taxon>Viridiplantae</taxon>
        <taxon>Streptophyta</taxon>
        <taxon>Embryophyta</taxon>
        <taxon>Tracheophyta</taxon>
        <taxon>Spermatophyta</taxon>
        <taxon>Magnoliopsida</taxon>
        <taxon>eudicotyledons</taxon>
        <taxon>Gunneridae</taxon>
        <taxon>Pentapetalae</taxon>
        <taxon>asterids</taxon>
        <taxon>Ericales</taxon>
        <taxon>Actinidiaceae</taxon>
        <taxon>Actinidia</taxon>
    </lineage>
</organism>
<dbReference type="PROSITE" id="PS50076">
    <property type="entry name" value="DNAJ_2"/>
    <property type="match status" value="1"/>
</dbReference>
<dbReference type="SMART" id="SM00271">
    <property type="entry name" value="DnaJ"/>
    <property type="match status" value="1"/>
</dbReference>
<dbReference type="Pfam" id="PF00226">
    <property type="entry name" value="DnaJ"/>
    <property type="match status" value="1"/>
</dbReference>
<gene>
    <name evidence="3" type="ORF">Acr_01g0004050</name>
</gene>